<dbReference type="GO" id="GO:0030313">
    <property type="term" value="C:cell envelope"/>
    <property type="evidence" value="ECO:0007669"/>
    <property type="project" value="UniProtKB-SubCell"/>
</dbReference>
<dbReference type="Proteomes" id="UP000550136">
    <property type="component" value="Unassembled WGS sequence"/>
</dbReference>
<evidence type="ECO:0000256" key="8">
    <source>
        <dbReference type="ARBA" id="ARBA00023049"/>
    </source>
</evidence>
<organism evidence="11 13">
    <name type="scientific">Sphingomonas paucimobilis</name>
    <name type="common">Pseudomonas paucimobilis</name>
    <dbReference type="NCBI Taxonomy" id="13689"/>
    <lineage>
        <taxon>Bacteria</taxon>
        <taxon>Pseudomonadati</taxon>
        <taxon>Pseudomonadota</taxon>
        <taxon>Alphaproteobacteria</taxon>
        <taxon>Sphingomonadales</taxon>
        <taxon>Sphingomonadaceae</taxon>
        <taxon>Sphingomonas</taxon>
    </lineage>
</organism>
<keyword evidence="6" id="KW-0378">Hydrolase</keyword>
<dbReference type="GO" id="GO:0046872">
    <property type="term" value="F:metal ion binding"/>
    <property type="evidence" value="ECO:0007669"/>
    <property type="project" value="UniProtKB-KW"/>
</dbReference>
<keyword evidence="8" id="KW-0482">Metalloprotease</keyword>
<dbReference type="OrthoDB" id="9815245at2"/>
<keyword evidence="7" id="KW-0862">Zinc</keyword>
<keyword evidence="5" id="KW-0732">Signal</keyword>
<sequence>MFLATDDALHISGGTAARPLGGALRPVVPTGRFATWRQVAREIDWVPDLGARIGSRDWWRGLATCATLCATTLALAPGLHRPIIGASPAPLSGEVRNNARAQAIAPLALGADTGRRMAANEMVVHLAEAPERPMMELSATIGAGDRLARVLQRAGVAKVQAKTAADLVEQAAGGGDIASGTRVALTLGRRPSRMVARPLEQLKLRARFDLAVTLNRAGTGFTMTQQPIAIDRTPLRLQGLAGSSLYRSARAAGAPAKVVESYIKALASRLSVGRDVKRADSFDLIIERERAATGETRLGRLLYAGLNRGGRKVQLARAPGEDDGEWYDVNGQSERQGGMSMPVAGRITSSYGKRMHPILGFMRMHKGTDIGARYGTPIHAIMDGVVQFAGRSGGYGNFVKLVHGGGIASGYGHMSRFAVRSGTRVKQGQVIGYVGSTGMSTGPHLHWEVWKNGVTVNPRSLKLSSVAVLSGAKLRAFRREVQQLLAVKPGR</sequence>
<dbReference type="FunFam" id="2.70.70.10:FF:000006">
    <property type="entry name" value="M23 family peptidase"/>
    <property type="match status" value="1"/>
</dbReference>
<feature type="domain" description="M23ase beta-sheet core" evidence="9">
    <location>
        <begin position="363"/>
        <end position="458"/>
    </location>
</feature>
<dbReference type="AlphaFoldDB" id="A0A411LKL7"/>
<dbReference type="CDD" id="cd12797">
    <property type="entry name" value="M23_peptidase"/>
    <property type="match status" value="1"/>
</dbReference>
<dbReference type="InterPro" id="IPR050570">
    <property type="entry name" value="Cell_wall_metabolism_enzyme"/>
</dbReference>
<comment type="subcellular location">
    <subcellularLocation>
        <location evidence="2">Cell envelope</location>
    </subcellularLocation>
</comment>
<accession>A0A411LKL7</accession>
<name>A0A411LKL7_SPHPI</name>
<dbReference type="EMBL" id="JABEOU010000029">
    <property type="protein sequence ID" value="NNG57304.1"/>
    <property type="molecule type" value="Genomic_DNA"/>
</dbReference>
<reference evidence="11 13" key="1">
    <citation type="submission" date="2020-05" db="EMBL/GenBank/DDBJ databases">
        <title>Draft Genome Sequences of Sphingomonas sp. Isolated from the International Space Station.</title>
        <authorList>
            <person name="Bijlani S."/>
            <person name="Singh N.K."/>
            <person name="Mason C.E."/>
            <person name="Wang C.C."/>
            <person name="Venkateswaran K."/>
        </authorList>
    </citation>
    <scope>NUCLEOTIDE SEQUENCE [LARGE SCALE GENOMIC DNA]</scope>
    <source>
        <strain evidence="11 13">FKI-L5-BR-P1</strain>
    </source>
</reference>
<evidence type="ECO:0000256" key="6">
    <source>
        <dbReference type="ARBA" id="ARBA00022801"/>
    </source>
</evidence>
<dbReference type="InterPro" id="IPR016047">
    <property type="entry name" value="M23ase_b-sheet_dom"/>
</dbReference>
<evidence type="ECO:0000256" key="1">
    <source>
        <dbReference type="ARBA" id="ARBA00001947"/>
    </source>
</evidence>
<evidence type="ECO:0000313" key="12">
    <source>
        <dbReference type="EMBL" id="QPT09421.1"/>
    </source>
</evidence>
<dbReference type="SUPFAM" id="SSF51261">
    <property type="entry name" value="Duplicated hybrid motif"/>
    <property type="match status" value="1"/>
</dbReference>
<evidence type="ECO:0000256" key="4">
    <source>
        <dbReference type="ARBA" id="ARBA00022723"/>
    </source>
</evidence>
<dbReference type="GO" id="GO:0004222">
    <property type="term" value="F:metalloendopeptidase activity"/>
    <property type="evidence" value="ECO:0007669"/>
    <property type="project" value="TreeGrafter"/>
</dbReference>
<dbReference type="Gene3D" id="3.10.450.350">
    <property type="match status" value="1"/>
</dbReference>
<dbReference type="EMBL" id="CP065713">
    <property type="protein sequence ID" value="QPT09421.1"/>
    <property type="molecule type" value="Genomic_DNA"/>
</dbReference>
<dbReference type="PANTHER" id="PTHR21666">
    <property type="entry name" value="PEPTIDASE-RELATED"/>
    <property type="match status" value="1"/>
</dbReference>
<evidence type="ECO:0000256" key="7">
    <source>
        <dbReference type="ARBA" id="ARBA00022833"/>
    </source>
</evidence>
<dbReference type="PANTHER" id="PTHR21666:SF289">
    <property type="entry name" value="L-ALA--D-GLU ENDOPEPTIDASE"/>
    <property type="match status" value="1"/>
</dbReference>
<dbReference type="RefSeq" id="WP_042469387.1">
    <property type="nucleotide sequence ID" value="NZ_AP023323.1"/>
</dbReference>
<reference evidence="12 14" key="2">
    <citation type="submission" date="2020-12" db="EMBL/GenBank/DDBJ databases">
        <title>FDA dAtabase for Regulatory Grade micrObial Sequences (FDA-ARGOS): Supporting development and validation of Infectious Disease Dx tests.</title>
        <authorList>
            <person name="Sproer C."/>
            <person name="Gronow S."/>
            <person name="Severitt S."/>
            <person name="Schroder I."/>
            <person name="Tallon L."/>
            <person name="Sadzewicz L."/>
            <person name="Zhao X."/>
            <person name="Boylan J."/>
            <person name="Ott S."/>
            <person name="Bowen H."/>
            <person name="Vavikolanu K."/>
            <person name="Mehta A."/>
            <person name="Aluvathingal J."/>
            <person name="Nadendla S."/>
            <person name="Lowell S."/>
            <person name="Myers T."/>
            <person name="Yan Y."/>
            <person name="Sichtig H."/>
        </authorList>
    </citation>
    <scope>NUCLEOTIDE SEQUENCE [LARGE SCALE GENOMIC DNA]</scope>
    <source>
        <strain evidence="12 14">FDAARGOS_881</strain>
    </source>
</reference>
<dbReference type="GO" id="GO:0006508">
    <property type="term" value="P:proteolysis"/>
    <property type="evidence" value="ECO:0007669"/>
    <property type="project" value="UniProtKB-KW"/>
</dbReference>
<dbReference type="Pfam" id="PF01551">
    <property type="entry name" value="Peptidase_M23"/>
    <property type="match status" value="1"/>
</dbReference>
<keyword evidence="3" id="KW-0645">Protease</keyword>
<evidence type="ECO:0000313" key="11">
    <source>
        <dbReference type="EMBL" id="NNG57304.1"/>
    </source>
</evidence>
<dbReference type="Gene3D" id="2.70.70.10">
    <property type="entry name" value="Glucose Permease (Domain IIA)"/>
    <property type="match status" value="1"/>
</dbReference>
<keyword evidence="4" id="KW-0479">Metal-binding</keyword>
<gene>
    <name evidence="11" type="ORF">HKX06_07930</name>
    <name evidence="12" type="ORF">I6G38_03790</name>
</gene>
<dbReference type="InterPro" id="IPR045834">
    <property type="entry name" value="Csd3_N2"/>
</dbReference>
<evidence type="ECO:0000259" key="9">
    <source>
        <dbReference type="Pfam" id="PF01551"/>
    </source>
</evidence>
<evidence type="ECO:0000313" key="13">
    <source>
        <dbReference type="Proteomes" id="UP000550136"/>
    </source>
</evidence>
<evidence type="ECO:0000256" key="2">
    <source>
        <dbReference type="ARBA" id="ARBA00004196"/>
    </source>
</evidence>
<comment type="cofactor">
    <cofactor evidence="1">
        <name>Zn(2+)</name>
        <dbReference type="ChEBI" id="CHEBI:29105"/>
    </cofactor>
</comment>
<dbReference type="GeneID" id="78527554"/>
<proteinExistence type="predicted"/>
<evidence type="ECO:0000256" key="3">
    <source>
        <dbReference type="ARBA" id="ARBA00022670"/>
    </source>
</evidence>
<protein>
    <submittedName>
        <fullName evidence="11">M23 family metallopeptidase</fullName>
    </submittedName>
</protein>
<evidence type="ECO:0000256" key="5">
    <source>
        <dbReference type="ARBA" id="ARBA00022729"/>
    </source>
</evidence>
<dbReference type="InterPro" id="IPR011055">
    <property type="entry name" value="Dup_hybrid_motif"/>
</dbReference>
<dbReference type="Pfam" id="PF19425">
    <property type="entry name" value="Csd3_N2"/>
    <property type="match status" value="1"/>
</dbReference>
<evidence type="ECO:0000313" key="14">
    <source>
        <dbReference type="Proteomes" id="UP000594836"/>
    </source>
</evidence>
<dbReference type="Proteomes" id="UP000594836">
    <property type="component" value="Chromosome"/>
</dbReference>
<evidence type="ECO:0000259" key="10">
    <source>
        <dbReference type="Pfam" id="PF19425"/>
    </source>
</evidence>
<feature type="domain" description="Csd3-like second N-terminal" evidence="10">
    <location>
        <begin position="236"/>
        <end position="345"/>
    </location>
</feature>